<sequence>MVTKATPEIPMTAWEQGAFHAPPGSSSGAPRGWRVAPFRLLFGQMYEDVEIECAAFAAAERVFCIASAGDTALRLAGRHIVVACDLNPVQLQYAQARVNGARLRPGDAERTILLARQLAPLAGWHTRRLEQFLAMQNLEEQTLFWRQQLDTPLFRAGCDLLLSYPVLRAVYSAKFLEVLPPHFGSVLRRRLARGFARHENAWNPYARMLLLGELMELPCEHSKRITFMHSDAASYLESSPASSFDGLSLSNIMDGATPAYRARLACAVRHAASEHAVVVWRSFAEPHRASDTNLAEEDRAMLWGIVDVRPARDFTGELAQSRR</sequence>
<accession>A0A7V5CT55</accession>
<dbReference type="AlphaFoldDB" id="A0A7V5CT55"/>
<dbReference type="EMBL" id="DTKL01000032">
    <property type="protein sequence ID" value="HGY94217.1"/>
    <property type="molecule type" value="Genomic_DNA"/>
</dbReference>
<organism evidence="1">
    <name type="scientific">Acidobacterium capsulatum</name>
    <dbReference type="NCBI Taxonomy" id="33075"/>
    <lineage>
        <taxon>Bacteria</taxon>
        <taxon>Pseudomonadati</taxon>
        <taxon>Acidobacteriota</taxon>
        <taxon>Terriglobia</taxon>
        <taxon>Terriglobales</taxon>
        <taxon>Acidobacteriaceae</taxon>
        <taxon>Acidobacterium</taxon>
    </lineage>
</organism>
<gene>
    <name evidence="1" type="ORF">ENW50_05975</name>
</gene>
<reference evidence="1" key="1">
    <citation type="journal article" date="2020" name="mSystems">
        <title>Genome- and Community-Level Interaction Insights into Carbon Utilization and Element Cycling Functions of Hydrothermarchaeota in Hydrothermal Sediment.</title>
        <authorList>
            <person name="Zhou Z."/>
            <person name="Liu Y."/>
            <person name="Xu W."/>
            <person name="Pan J."/>
            <person name="Luo Z.H."/>
            <person name="Li M."/>
        </authorList>
    </citation>
    <scope>NUCLEOTIDE SEQUENCE [LARGE SCALE GENOMIC DNA]</scope>
    <source>
        <strain evidence="1">SpSt-855</strain>
    </source>
</reference>
<name>A0A7V5CT55_9BACT</name>
<comment type="caution">
    <text evidence="1">The sequence shown here is derived from an EMBL/GenBank/DDBJ whole genome shotgun (WGS) entry which is preliminary data.</text>
</comment>
<protein>
    <submittedName>
        <fullName evidence="1">DUF3419 domain-containing protein</fullName>
    </submittedName>
</protein>
<proteinExistence type="predicted"/>
<evidence type="ECO:0000313" key="1">
    <source>
        <dbReference type="EMBL" id="HGY94217.1"/>
    </source>
</evidence>